<dbReference type="Pfam" id="PF02775">
    <property type="entry name" value="TPP_enzyme_C"/>
    <property type="match status" value="1"/>
</dbReference>
<dbReference type="InterPro" id="IPR012001">
    <property type="entry name" value="Thiamin_PyroP_enz_TPP-bd_dom"/>
</dbReference>
<dbReference type="PANTHER" id="PTHR42981:SF2">
    <property type="entry name" value="PYRUVATE DEHYDROGENASE [UBIQUINONE]"/>
    <property type="match status" value="1"/>
</dbReference>
<reference evidence="7 8" key="1">
    <citation type="submission" date="2018-05" db="EMBL/GenBank/DDBJ databases">
        <title>Genomic Encyclopedia of Type Strains, Phase IV (KMG-IV): sequencing the most valuable type-strain genomes for metagenomic binning, comparative biology and taxonomic classification.</title>
        <authorList>
            <person name="Goeker M."/>
        </authorList>
    </citation>
    <scope>NUCLEOTIDE SEQUENCE [LARGE SCALE GENOMIC DNA]</scope>
    <source>
        <strain evidence="7 8">DSM 18773</strain>
    </source>
</reference>
<evidence type="ECO:0000256" key="1">
    <source>
        <dbReference type="ARBA" id="ARBA00007812"/>
    </source>
</evidence>
<name>A0A316D5Y9_9BACL</name>
<evidence type="ECO:0000256" key="2">
    <source>
        <dbReference type="ARBA" id="ARBA00023052"/>
    </source>
</evidence>
<evidence type="ECO:0000313" key="8">
    <source>
        <dbReference type="Proteomes" id="UP000245634"/>
    </source>
</evidence>
<dbReference type="FunFam" id="3.40.50.970:FF:000007">
    <property type="entry name" value="Acetolactate synthase"/>
    <property type="match status" value="1"/>
</dbReference>
<comment type="similarity">
    <text evidence="1 3">Belongs to the TPP enzyme family.</text>
</comment>
<organism evidence="7 8">
    <name type="scientific">Tumebacillus permanentifrigoris</name>
    <dbReference type="NCBI Taxonomy" id="378543"/>
    <lineage>
        <taxon>Bacteria</taxon>
        <taxon>Bacillati</taxon>
        <taxon>Bacillota</taxon>
        <taxon>Bacilli</taxon>
        <taxon>Bacillales</taxon>
        <taxon>Alicyclobacillaceae</taxon>
        <taxon>Tumebacillus</taxon>
    </lineage>
</organism>
<dbReference type="Gene3D" id="3.40.50.1220">
    <property type="entry name" value="TPP-binding domain"/>
    <property type="match status" value="1"/>
</dbReference>
<comment type="caution">
    <text evidence="7">The sequence shown here is derived from an EMBL/GenBank/DDBJ whole genome shotgun (WGS) entry which is preliminary data.</text>
</comment>
<sequence>MNPQQTKPTQQTMTVAHTIVQQLQAWGVSRIYGVVGDTFLDFLDAINGSGLQFIAVKHESTAAFMASAEAKLTGKLGVCLATSGPGMANLLNGLGDAYQDKAPVLAITGQVPTPQIGTDTKQYLDQQVFIAPLAAYSALLTSPDATVEVFAKAIHTSLEQGAVTHVSVPKDLFTQQQSTPIRTQPHLMRGTMQVNPADIQQVAQLLQSAQKPVVVAGVGARAAAQDVVHICEALGAGLILSLGAKGMIDESNPHLLGGIGKGGSPYASELLKQADVVLLAGDTWWPQDYVPENVRIVQVDYAATNIGTKFNVELGLVGDTKVILPALAQQLQGHQPNQQWLSQIQQARQKWYAELEQEASMEGTPIHPARLIRALERTVQPDAVLCVDTGDHTVWFNRQFRGQQQDVLFSGTWRSMGFGLPAAMAAQLSAPNRQVVALVGDGCLGMSLADLSTAARYALPITVVVVNNGHLQMETDRQKVGQHTELGSDLTNPDFVKVAEACGVAGFRVTDTVDLDSVLQQAMSLPGPALIDVSVSDVMFPNTTAQEA</sequence>
<dbReference type="Gene3D" id="3.40.50.970">
    <property type="match status" value="2"/>
</dbReference>
<dbReference type="RefSeq" id="WP_245884564.1">
    <property type="nucleotide sequence ID" value="NZ_QGGL01000013.1"/>
</dbReference>
<keyword evidence="7" id="KW-0670">Pyruvate</keyword>
<dbReference type="AlphaFoldDB" id="A0A316D5Y9"/>
<evidence type="ECO:0000256" key="3">
    <source>
        <dbReference type="RuleBase" id="RU362132"/>
    </source>
</evidence>
<dbReference type="InterPro" id="IPR011766">
    <property type="entry name" value="TPP_enzyme_TPP-bd"/>
</dbReference>
<proteinExistence type="inferred from homology"/>
<dbReference type="SUPFAM" id="SSF52518">
    <property type="entry name" value="Thiamin diphosphate-binding fold (THDP-binding)"/>
    <property type="match status" value="2"/>
</dbReference>
<protein>
    <submittedName>
        <fullName evidence="7">Pyruvate dehydrogenase (Quinone)/pyruvate oxidase</fullName>
    </submittedName>
</protein>
<accession>A0A316D5Y9</accession>
<dbReference type="Proteomes" id="UP000245634">
    <property type="component" value="Unassembled WGS sequence"/>
</dbReference>
<dbReference type="Pfam" id="PF02776">
    <property type="entry name" value="TPP_enzyme_N"/>
    <property type="match status" value="1"/>
</dbReference>
<dbReference type="Pfam" id="PF00205">
    <property type="entry name" value="TPP_enzyme_M"/>
    <property type="match status" value="1"/>
</dbReference>
<dbReference type="GO" id="GO:0030976">
    <property type="term" value="F:thiamine pyrophosphate binding"/>
    <property type="evidence" value="ECO:0007669"/>
    <property type="project" value="InterPro"/>
</dbReference>
<feature type="domain" description="Thiamine pyrophosphate enzyme central" evidence="4">
    <location>
        <begin position="199"/>
        <end position="327"/>
    </location>
</feature>
<keyword evidence="8" id="KW-1185">Reference proteome</keyword>
<evidence type="ECO:0000259" key="6">
    <source>
        <dbReference type="Pfam" id="PF02776"/>
    </source>
</evidence>
<dbReference type="InterPro" id="IPR012000">
    <property type="entry name" value="Thiamin_PyroP_enz_cen_dom"/>
</dbReference>
<keyword evidence="2 3" id="KW-0786">Thiamine pyrophosphate</keyword>
<evidence type="ECO:0000259" key="4">
    <source>
        <dbReference type="Pfam" id="PF00205"/>
    </source>
</evidence>
<dbReference type="EMBL" id="QGGL01000013">
    <property type="protein sequence ID" value="PWK09593.1"/>
    <property type="molecule type" value="Genomic_DNA"/>
</dbReference>
<evidence type="ECO:0000259" key="5">
    <source>
        <dbReference type="Pfam" id="PF02775"/>
    </source>
</evidence>
<dbReference type="InterPro" id="IPR029061">
    <property type="entry name" value="THDP-binding"/>
</dbReference>
<gene>
    <name evidence="7" type="ORF">C7459_11327</name>
</gene>
<dbReference type="SUPFAM" id="SSF52467">
    <property type="entry name" value="DHS-like NAD/FAD-binding domain"/>
    <property type="match status" value="1"/>
</dbReference>
<dbReference type="InterPro" id="IPR029035">
    <property type="entry name" value="DHS-like_NAD/FAD-binding_dom"/>
</dbReference>
<dbReference type="InterPro" id="IPR000399">
    <property type="entry name" value="TPP-bd_CS"/>
</dbReference>
<dbReference type="GO" id="GO:0000287">
    <property type="term" value="F:magnesium ion binding"/>
    <property type="evidence" value="ECO:0007669"/>
    <property type="project" value="InterPro"/>
</dbReference>
<dbReference type="PROSITE" id="PS00187">
    <property type="entry name" value="TPP_ENZYMES"/>
    <property type="match status" value="1"/>
</dbReference>
<evidence type="ECO:0000313" key="7">
    <source>
        <dbReference type="EMBL" id="PWK09593.1"/>
    </source>
</evidence>
<feature type="domain" description="Thiamine pyrophosphate enzyme N-terminal TPP-binding" evidence="6">
    <location>
        <begin position="13"/>
        <end position="127"/>
    </location>
</feature>
<dbReference type="GO" id="GO:0003824">
    <property type="term" value="F:catalytic activity"/>
    <property type="evidence" value="ECO:0007669"/>
    <property type="project" value="InterPro"/>
</dbReference>
<dbReference type="PANTHER" id="PTHR42981">
    <property type="entry name" value="PYRUVATE DEHYDROGENASE [UBIQUINONE]"/>
    <property type="match status" value="1"/>
</dbReference>
<dbReference type="InterPro" id="IPR047211">
    <property type="entry name" value="POXB-like"/>
</dbReference>
<feature type="domain" description="Thiamine pyrophosphate enzyme TPP-binding" evidence="5">
    <location>
        <begin position="388"/>
        <end position="533"/>
    </location>
</feature>